<reference evidence="2" key="1">
    <citation type="submission" date="2022-12" db="EMBL/GenBank/DDBJ databases">
        <title>Genome assemblies of Blomia tropicalis.</title>
        <authorList>
            <person name="Cui Y."/>
        </authorList>
    </citation>
    <scope>NUCLEOTIDE SEQUENCE</scope>
    <source>
        <tissue evidence="2">Adult mites</tissue>
    </source>
</reference>
<dbReference type="AlphaFoldDB" id="A0A9Q0MCI7"/>
<keyword evidence="1" id="KW-0472">Membrane</keyword>
<protein>
    <submittedName>
        <fullName evidence="2">Uncharacterized protein</fullName>
    </submittedName>
</protein>
<dbReference type="EMBL" id="JAPWDV010000001">
    <property type="protein sequence ID" value="KAJ6221997.1"/>
    <property type="molecule type" value="Genomic_DNA"/>
</dbReference>
<evidence type="ECO:0000313" key="3">
    <source>
        <dbReference type="Proteomes" id="UP001142055"/>
    </source>
</evidence>
<gene>
    <name evidence="2" type="ORF">RDWZM_000542</name>
</gene>
<accession>A0A9Q0MCI7</accession>
<name>A0A9Q0MCI7_BLOTA</name>
<feature type="transmembrane region" description="Helical" evidence="1">
    <location>
        <begin position="68"/>
        <end position="94"/>
    </location>
</feature>
<organism evidence="2 3">
    <name type="scientific">Blomia tropicalis</name>
    <name type="common">Mite</name>
    <dbReference type="NCBI Taxonomy" id="40697"/>
    <lineage>
        <taxon>Eukaryota</taxon>
        <taxon>Metazoa</taxon>
        <taxon>Ecdysozoa</taxon>
        <taxon>Arthropoda</taxon>
        <taxon>Chelicerata</taxon>
        <taxon>Arachnida</taxon>
        <taxon>Acari</taxon>
        <taxon>Acariformes</taxon>
        <taxon>Sarcoptiformes</taxon>
        <taxon>Astigmata</taxon>
        <taxon>Glycyphagoidea</taxon>
        <taxon>Echimyopodidae</taxon>
        <taxon>Blomia</taxon>
    </lineage>
</organism>
<feature type="transmembrane region" description="Helical" evidence="1">
    <location>
        <begin position="20"/>
        <end position="48"/>
    </location>
</feature>
<dbReference type="Proteomes" id="UP001142055">
    <property type="component" value="Chromosome 1"/>
</dbReference>
<keyword evidence="1" id="KW-1133">Transmembrane helix</keyword>
<keyword evidence="1" id="KW-0812">Transmembrane</keyword>
<comment type="caution">
    <text evidence="2">The sequence shown here is derived from an EMBL/GenBank/DDBJ whole genome shotgun (WGS) entry which is preliminary data.</text>
</comment>
<evidence type="ECO:0000313" key="2">
    <source>
        <dbReference type="EMBL" id="KAJ6221997.1"/>
    </source>
</evidence>
<evidence type="ECO:0000256" key="1">
    <source>
        <dbReference type="SAM" id="Phobius"/>
    </source>
</evidence>
<sequence>MVASESLKILQITTIAIPELFAVIALMSVLLADIYGCTVSGLVLFVLWMNEHQQRPMLLGWNSVTNTIQALTIIGHALHLVTWCLLLAYGAILASERRIRDRQIVRAMLTPRSSCVELNPGSFCPYGNYCGYMPSTQSTTTSQRVATMSMSNVPPYYEHSPPLPPPPMPTFETIQIGTMSNHVVN</sequence>
<keyword evidence="3" id="KW-1185">Reference proteome</keyword>
<proteinExistence type="predicted"/>